<gene>
    <name evidence="1" type="ORF">GCM10010492_65480</name>
</gene>
<comment type="caution">
    <text evidence="1">The sequence shown here is derived from an EMBL/GenBank/DDBJ whole genome shotgun (WGS) entry which is preliminary data.</text>
</comment>
<dbReference type="Proteomes" id="UP001500416">
    <property type="component" value="Unassembled WGS sequence"/>
</dbReference>
<evidence type="ECO:0000313" key="1">
    <source>
        <dbReference type="EMBL" id="GAA0255521.1"/>
    </source>
</evidence>
<dbReference type="RefSeq" id="WP_343938248.1">
    <property type="nucleotide sequence ID" value="NZ_BAAABU010000023.1"/>
</dbReference>
<reference evidence="1 2" key="1">
    <citation type="journal article" date="2019" name="Int. J. Syst. Evol. Microbiol.">
        <title>The Global Catalogue of Microorganisms (GCM) 10K type strain sequencing project: providing services to taxonomists for standard genome sequencing and annotation.</title>
        <authorList>
            <consortium name="The Broad Institute Genomics Platform"/>
            <consortium name="The Broad Institute Genome Sequencing Center for Infectious Disease"/>
            <person name="Wu L."/>
            <person name="Ma J."/>
        </authorList>
    </citation>
    <scope>NUCLEOTIDE SEQUENCE [LARGE SCALE GENOMIC DNA]</scope>
    <source>
        <strain evidence="1 2">JCM 3380</strain>
    </source>
</reference>
<organism evidence="1 2">
    <name type="scientific">Saccharothrix mutabilis subsp. mutabilis</name>
    <dbReference type="NCBI Taxonomy" id="66855"/>
    <lineage>
        <taxon>Bacteria</taxon>
        <taxon>Bacillati</taxon>
        <taxon>Actinomycetota</taxon>
        <taxon>Actinomycetes</taxon>
        <taxon>Pseudonocardiales</taxon>
        <taxon>Pseudonocardiaceae</taxon>
        <taxon>Saccharothrix</taxon>
    </lineage>
</organism>
<protein>
    <submittedName>
        <fullName evidence="1">Uncharacterized protein</fullName>
    </submittedName>
</protein>
<sequence>MLSRTSTVARIGTTFGLIARPGDEEDDSWWVELHPGNYMAFSEPWDSGEYDT</sequence>
<dbReference type="EMBL" id="BAAABU010000023">
    <property type="protein sequence ID" value="GAA0255521.1"/>
    <property type="molecule type" value="Genomic_DNA"/>
</dbReference>
<evidence type="ECO:0000313" key="2">
    <source>
        <dbReference type="Proteomes" id="UP001500416"/>
    </source>
</evidence>
<accession>A0ABN0UMJ7</accession>
<keyword evidence="2" id="KW-1185">Reference proteome</keyword>
<proteinExistence type="predicted"/>
<name>A0ABN0UMJ7_9PSEU</name>